<feature type="compositionally biased region" description="Basic residues" evidence="7">
    <location>
        <begin position="167"/>
        <end position="178"/>
    </location>
</feature>
<name>A0A4R8PYI9_9PEZI</name>
<comment type="similarity">
    <text evidence="2">Belongs to the glycosyl hydrolase 3 family.</text>
</comment>
<dbReference type="SUPFAM" id="SSF52279">
    <property type="entry name" value="Beta-D-glucan exohydrolase, C-terminal domain"/>
    <property type="match status" value="1"/>
</dbReference>
<dbReference type="Pfam" id="PF14310">
    <property type="entry name" value="Fn3-like"/>
    <property type="match status" value="1"/>
</dbReference>
<dbReference type="GO" id="GO:0005975">
    <property type="term" value="P:carbohydrate metabolic process"/>
    <property type="evidence" value="ECO:0007669"/>
    <property type="project" value="InterPro"/>
</dbReference>
<dbReference type="Gene3D" id="3.20.20.300">
    <property type="entry name" value="Glycoside hydrolase, family 3, N-terminal domain"/>
    <property type="match status" value="1"/>
</dbReference>
<dbReference type="InterPro" id="IPR036962">
    <property type="entry name" value="Glyco_hydro_3_N_sf"/>
</dbReference>
<evidence type="ECO:0000256" key="5">
    <source>
        <dbReference type="ARBA" id="ARBA00023277"/>
    </source>
</evidence>
<dbReference type="Proteomes" id="UP000295083">
    <property type="component" value="Unassembled WGS sequence"/>
</dbReference>
<reference evidence="9 10" key="1">
    <citation type="submission" date="2018-11" db="EMBL/GenBank/DDBJ databases">
        <title>Genome sequence and assembly of Colletotrichum spinosum.</title>
        <authorList>
            <person name="Gan P."/>
            <person name="Shirasu K."/>
        </authorList>
    </citation>
    <scope>NUCLEOTIDE SEQUENCE [LARGE SCALE GENOMIC DNA]</scope>
    <source>
        <strain evidence="9 10">CBS 515.97</strain>
    </source>
</reference>
<evidence type="ECO:0000256" key="7">
    <source>
        <dbReference type="SAM" id="MobiDB-lite"/>
    </source>
</evidence>
<feature type="region of interest" description="Disordered" evidence="7">
    <location>
        <begin position="1"/>
        <end position="225"/>
    </location>
</feature>
<accession>A0A4R8PYI9</accession>
<sequence length="453" mass="51511">MPGPSKRRGRRPRPRRLLQEQRPRGPGRGDAVPQQLVPRPDRQRSEGVPGRHRAALLVPGDVRPDTLVDGHALLRHQQHRRRDPLHRRRARHRQPQLDRNRRDVLHLWQRRGRWQEAPRGRKSVPRPRRGRRSQRTSSGPRHLARGGPLCRAPLGAHRIPGGAPRPRGSHPRSRRPGRRERGGRGRSRTDGRVGERRLRSHDDGAAAGPGRARRGSAEQDEAPRAACFRQPVRSPVEVPWIDRASTFLQAWYCGQEAGNAMADVLLGSVNPSGKLPVTWPKVYSDLPFGHDKEAWPGVDGVVKYKEDYQIGYRWYKHQQKKQPQWWFGDGLSYTTFEQEMLSISDDKDAWKIEVSVANTGNRKGAEVVQVYVWPAAEKEEAVLVGFEKTSVLTPQETVRVTVEVKKKDAARWVEDGWLVASAEYVFGLSVGVRNGDGKTRKVFQEQLKWSASE</sequence>
<feature type="compositionally biased region" description="Basic and acidic residues" evidence="7">
    <location>
        <begin position="95"/>
        <end position="105"/>
    </location>
</feature>
<feature type="compositionally biased region" description="Basic residues" evidence="7">
    <location>
        <begin position="1"/>
        <end position="16"/>
    </location>
</feature>
<gene>
    <name evidence="9" type="primary">BGLS</name>
    <name evidence="9" type="ORF">C8035_v008743</name>
</gene>
<evidence type="ECO:0000256" key="1">
    <source>
        <dbReference type="ARBA" id="ARBA00000448"/>
    </source>
</evidence>
<keyword evidence="4" id="KW-0378">Hydrolase</keyword>
<protein>
    <recommendedName>
        <fullName evidence="3">beta-glucosidase</fullName>
        <ecNumber evidence="3">3.2.1.21</ecNumber>
    </recommendedName>
</protein>
<dbReference type="EC" id="3.2.1.21" evidence="3"/>
<dbReference type="InterPro" id="IPR036881">
    <property type="entry name" value="Glyco_hydro_3_C_sf"/>
</dbReference>
<dbReference type="PANTHER" id="PTHR42715">
    <property type="entry name" value="BETA-GLUCOSIDASE"/>
    <property type="match status" value="1"/>
</dbReference>
<feature type="compositionally biased region" description="Basic and acidic residues" evidence="7">
    <location>
        <begin position="179"/>
        <end position="204"/>
    </location>
</feature>
<dbReference type="EMBL" id="QAPG01001767">
    <property type="protein sequence ID" value="TDZ27795.1"/>
    <property type="molecule type" value="Genomic_DNA"/>
</dbReference>
<dbReference type="Gene3D" id="3.40.50.1700">
    <property type="entry name" value="Glycoside hydrolase family 3 C-terminal domain"/>
    <property type="match status" value="1"/>
</dbReference>
<feature type="compositionally biased region" description="Basic residues" evidence="7">
    <location>
        <begin position="73"/>
        <end position="94"/>
    </location>
</feature>
<keyword evidence="10" id="KW-1185">Reference proteome</keyword>
<evidence type="ECO:0000313" key="10">
    <source>
        <dbReference type="Proteomes" id="UP000295083"/>
    </source>
</evidence>
<comment type="caution">
    <text evidence="9">The sequence shown here is derived from an EMBL/GenBank/DDBJ whole genome shotgun (WGS) entry which is preliminary data.</text>
</comment>
<dbReference type="InterPro" id="IPR026891">
    <property type="entry name" value="Fn3-like"/>
</dbReference>
<keyword evidence="6" id="KW-0326">Glycosidase</keyword>
<dbReference type="InterPro" id="IPR013783">
    <property type="entry name" value="Ig-like_fold"/>
</dbReference>
<dbReference type="Pfam" id="PF01915">
    <property type="entry name" value="Glyco_hydro_3_C"/>
    <property type="match status" value="1"/>
</dbReference>
<evidence type="ECO:0000256" key="2">
    <source>
        <dbReference type="ARBA" id="ARBA00005336"/>
    </source>
</evidence>
<evidence type="ECO:0000256" key="6">
    <source>
        <dbReference type="ARBA" id="ARBA00023295"/>
    </source>
</evidence>
<feature type="domain" description="Fibronectin type III-like" evidence="8">
    <location>
        <begin position="366"/>
        <end position="432"/>
    </location>
</feature>
<dbReference type="InterPro" id="IPR002772">
    <property type="entry name" value="Glyco_hydro_3_C"/>
</dbReference>
<evidence type="ECO:0000256" key="3">
    <source>
        <dbReference type="ARBA" id="ARBA00012744"/>
    </source>
</evidence>
<keyword evidence="5" id="KW-0119">Carbohydrate metabolism</keyword>
<organism evidence="9 10">
    <name type="scientific">Colletotrichum spinosum</name>
    <dbReference type="NCBI Taxonomy" id="1347390"/>
    <lineage>
        <taxon>Eukaryota</taxon>
        <taxon>Fungi</taxon>
        <taxon>Dikarya</taxon>
        <taxon>Ascomycota</taxon>
        <taxon>Pezizomycotina</taxon>
        <taxon>Sordariomycetes</taxon>
        <taxon>Hypocreomycetidae</taxon>
        <taxon>Glomerellales</taxon>
        <taxon>Glomerellaceae</taxon>
        <taxon>Colletotrichum</taxon>
        <taxon>Colletotrichum orbiculare species complex</taxon>
    </lineage>
</organism>
<evidence type="ECO:0000259" key="8">
    <source>
        <dbReference type="SMART" id="SM01217"/>
    </source>
</evidence>
<dbReference type="InterPro" id="IPR050288">
    <property type="entry name" value="Cellulose_deg_GH3"/>
</dbReference>
<proteinExistence type="inferred from homology"/>
<evidence type="ECO:0000256" key="4">
    <source>
        <dbReference type="ARBA" id="ARBA00022801"/>
    </source>
</evidence>
<evidence type="ECO:0000313" key="9">
    <source>
        <dbReference type="EMBL" id="TDZ27795.1"/>
    </source>
</evidence>
<feature type="compositionally biased region" description="Basic residues" evidence="7">
    <location>
        <begin position="120"/>
        <end position="134"/>
    </location>
</feature>
<dbReference type="Gene3D" id="2.60.40.10">
    <property type="entry name" value="Immunoglobulins"/>
    <property type="match status" value="1"/>
</dbReference>
<dbReference type="PANTHER" id="PTHR42715:SF10">
    <property type="entry name" value="BETA-GLUCOSIDASE"/>
    <property type="match status" value="1"/>
</dbReference>
<dbReference type="GO" id="GO:0008422">
    <property type="term" value="F:beta-glucosidase activity"/>
    <property type="evidence" value="ECO:0007669"/>
    <property type="project" value="UniProtKB-EC"/>
</dbReference>
<comment type="catalytic activity">
    <reaction evidence="1">
        <text>Hydrolysis of terminal, non-reducing beta-D-glucosyl residues with release of beta-D-glucose.</text>
        <dbReference type="EC" id="3.2.1.21"/>
    </reaction>
</comment>
<dbReference type="SMART" id="SM01217">
    <property type="entry name" value="Fn3_like"/>
    <property type="match status" value="1"/>
</dbReference>
<dbReference type="AlphaFoldDB" id="A0A4R8PYI9"/>